<evidence type="ECO:0000256" key="5">
    <source>
        <dbReference type="ARBA" id="ARBA00023136"/>
    </source>
</evidence>
<feature type="transmembrane region" description="Helical" evidence="6">
    <location>
        <begin position="348"/>
        <end position="369"/>
    </location>
</feature>
<feature type="transmembrane region" description="Helical" evidence="6">
    <location>
        <begin position="188"/>
        <end position="205"/>
    </location>
</feature>
<keyword evidence="2" id="KW-1003">Cell membrane</keyword>
<evidence type="ECO:0000256" key="2">
    <source>
        <dbReference type="ARBA" id="ARBA00022475"/>
    </source>
</evidence>
<feature type="transmembrane region" description="Helical" evidence="6">
    <location>
        <begin position="233"/>
        <end position="256"/>
    </location>
</feature>
<dbReference type="RefSeq" id="WP_025020595.1">
    <property type="nucleotide sequence ID" value="NZ_AZFH01000139.1"/>
</dbReference>
<dbReference type="GO" id="GO:0015297">
    <property type="term" value="F:antiporter activity"/>
    <property type="evidence" value="ECO:0007669"/>
    <property type="project" value="InterPro"/>
</dbReference>
<accession>A0A0R1THV6</accession>
<dbReference type="Pfam" id="PF01554">
    <property type="entry name" value="MatE"/>
    <property type="match status" value="2"/>
</dbReference>
<feature type="transmembrane region" description="Helical" evidence="6">
    <location>
        <begin position="381"/>
        <end position="402"/>
    </location>
</feature>
<feature type="transmembrane region" description="Helical" evidence="6">
    <location>
        <begin position="87"/>
        <end position="109"/>
    </location>
</feature>
<dbReference type="InterPro" id="IPR051327">
    <property type="entry name" value="MATE_MepA_subfamily"/>
</dbReference>
<evidence type="ECO:0000256" key="1">
    <source>
        <dbReference type="ARBA" id="ARBA00004651"/>
    </source>
</evidence>
<dbReference type="GO" id="GO:0042910">
    <property type="term" value="F:xenobiotic transmembrane transporter activity"/>
    <property type="evidence" value="ECO:0007669"/>
    <property type="project" value="InterPro"/>
</dbReference>
<evidence type="ECO:0000313" key="7">
    <source>
        <dbReference type="EMBL" id="KRL78666.1"/>
    </source>
</evidence>
<feature type="transmembrane region" description="Helical" evidence="6">
    <location>
        <begin position="262"/>
        <end position="286"/>
    </location>
</feature>
<evidence type="ECO:0000256" key="3">
    <source>
        <dbReference type="ARBA" id="ARBA00022692"/>
    </source>
</evidence>
<proteinExistence type="predicted"/>
<dbReference type="InterPro" id="IPR002528">
    <property type="entry name" value="MATE_fam"/>
</dbReference>
<evidence type="ECO:0000256" key="4">
    <source>
        <dbReference type="ARBA" id="ARBA00022989"/>
    </source>
</evidence>
<reference evidence="7 8" key="1">
    <citation type="journal article" date="2015" name="Genome Announc.">
        <title>Expanding the biotechnology potential of lactobacilli through comparative genomics of 213 strains and associated genera.</title>
        <authorList>
            <person name="Sun Z."/>
            <person name="Harris H.M."/>
            <person name="McCann A."/>
            <person name="Guo C."/>
            <person name="Argimon S."/>
            <person name="Zhang W."/>
            <person name="Yang X."/>
            <person name="Jeffery I.B."/>
            <person name="Cooney J.C."/>
            <person name="Kagawa T.F."/>
            <person name="Liu W."/>
            <person name="Song Y."/>
            <person name="Salvetti E."/>
            <person name="Wrobel A."/>
            <person name="Rasinkangas P."/>
            <person name="Parkhill J."/>
            <person name="Rea M.C."/>
            <person name="O'Sullivan O."/>
            <person name="Ritari J."/>
            <person name="Douillard F.P."/>
            <person name="Paul Ross R."/>
            <person name="Yang R."/>
            <person name="Briner A.E."/>
            <person name="Felis G.E."/>
            <person name="de Vos W.M."/>
            <person name="Barrangou R."/>
            <person name="Klaenhammer T.R."/>
            <person name="Caufield P.W."/>
            <person name="Cui Y."/>
            <person name="Zhang H."/>
            <person name="O'Toole P.W."/>
        </authorList>
    </citation>
    <scope>NUCLEOTIDE SEQUENCE [LARGE SCALE GENOMIC DNA]</scope>
    <source>
        <strain evidence="7 8">DSM 15833</strain>
    </source>
</reference>
<evidence type="ECO:0000256" key="6">
    <source>
        <dbReference type="SAM" id="Phobius"/>
    </source>
</evidence>
<dbReference type="PANTHER" id="PTHR43823:SF3">
    <property type="entry name" value="MULTIDRUG EXPORT PROTEIN MEPA"/>
    <property type="match status" value="1"/>
</dbReference>
<protein>
    <submittedName>
        <fullName evidence="7">Na+ driven multidrug efflux pump protein</fullName>
    </submittedName>
</protein>
<organism evidence="7 8">
    <name type="scientific">Ligilactobacillus equi DSM 15833 = JCM 10991</name>
    <dbReference type="NCBI Taxonomy" id="1423740"/>
    <lineage>
        <taxon>Bacteria</taxon>
        <taxon>Bacillati</taxon>
        <taxon>Bacillota</taxon>
        <taxon>Bacilli</taxon>
        <taxon>Lactobacillales</taxon>
        <taxon>Lactobacillaceae</taxon>
        <taxon>Ligilactobacillus</taxon>
    </lineage>
</organism>
<feature type="transmembrane region" description="Helical" evidence="6">
    <location>
        <begin position="129"/>
        <end position="147"/>
    </location>
</feature>
<feature type="transmembrane region" description="Helical" evidence="6">
    <location>
        <begin position="57"/>
        <end position="75"/>
    </location>
</feature>
<gene>
    <name evidence="7" type="ORF">FC36_GL001048</name>
</gene>
<dbReference type="EMBL" id="AZFH01000139">
    <property type="protein sequence ID" value="KRL78666.1"/>
    <property type="molecule type" value="Genomic_DNA"/>
</dbReference>
<dbReference type="PANTHER" id="PTHR43823">
    <property type="entry name" value="SPORULATION PROTEIN YKVU"/>
    <property type="match status" value="1"/>
</dbReference>
<dbReference type="OrthoDB" id="9811110at2"/>
<dbReference type="STRING" id="1423740.FC36_GL001048"/>
<feature type="transmembrane region" description="Helical" evidence="6">
    <location>
        <begin position="408"/>
        <end position="428"/>
    </location>
</feature>
<comment type="subcellular location">
    <subcellularLocation>
        <location evidence="1">Cell membrane</location>
        <topology evidence="1">Multi-pass membrane protein</topology>
    </subcellularLocation>
</comment>
<dbReference type="PATRIC" id="fig|1423740.3.peg.1117"/>
<feature type="transmembrane region" description="Helical" evidence="6">
    <location>
        <begin position="159"/>
        <end position="182"/>
    </location>
</feature>
<keyword evidence="4 6" id="KW-1133">Transmembrane helix</keyword>
<dbReference type="GO" id="GO:0005886">
    <property type="term" value="C:plasma membrane"/>
    <property type="evidence" value="ECO:0007669"/>
    <property type="project" value="UniProtKB-SubCell"/>
</dbReference>
<sequence length="445" mass="48834">MHITTSIRHEVNHYVIRNIMASLGLSFYVLADSIFIAKAAGALGLATLNIVLPIFNLYGALGLLLGVGGAAIFSMNKITHPKKVQNLYSQLFWTCLGLGLLVALLCNLFPQPILKVMGATAQTMDMAVIYLRIVSLGAPLFMLNYLTINFIRNDGNPQLTMIATLSESVFVVIVDWILIFGLGLKMEGAALATLFSPSVSLLILSRHKNFAQRQLQLHWCLPQFSQFWHAAKLGFPAFLNEMSTGVSIFAFNVVLLKLAGNYAISAYGVIANIAVLVLSAFNGVALGVQPIASREYGKKNYLATRQAITYGLFLVSLLGLGIYLFLFSFRAPIIAVFNEEGLPQLVKYAMVGLPLYFTMNFFTGPNLLISTSLAATNQAQAAFSLSILRGYLILLPMIFIGSNFGLTGVWLSTPLTELLTLLVALYLLRKLFISFKRKELLNHES</sequence>
<comment type="caution">
    <text evidence="7">The sequence shown here is derived from an EMBL/GenBank/DDBJ whole genome shotgun (WGS) entry which is preliminary data.</text>
</comment>
<dbReference type="Proteomes" id="UP000051048">
    <property type="component" value="Unassembled WGS sequence"/>
</dbReference>
<feature type="transmembrane region" description="Helical" evidence="6">
    <location>
        <begin position="307"/>
        <end position="328"/>
    </location>
</feature>
<keyword evidence="3 6" id="KW-0812">Transmembrane</keyword>
<dbReference type="AlphaFoldDB" id="A0A0R1THV6"/>
<evidence type="ECO:0000313" key="8">
    <source>
        <dbReference type="Proteomes" id="UP000051048"/>
    </source>
</evidence>
<name>A0A0R1THV6_9LACO</name>
<keyword evidence="5 6" id="KW-0472">Membrane</keyword>